<comment type="caution">
    <text evidence="1">The sequence shown here is derived from an EMBL/GenBank/DDBJ whole genome shotgun (WGS) entry which is preliminary data.</text>
</comment>
<reference evidence="1" key="1">
    <citation type="journal article" date="2015" name="Nature">
        <title>Complex archaea that bridge the gap between prokaryotes and eukaryotes.</title>
        <authorList>
            <person name="Spang A."/>
            <person name="Saw J.H."/>
            <person name="Jorgensen S.L."/>
            <person name="Zaremba-Niedzwiedzka K."/>
            <person name="Martijn J."/>
            <person name="Lind A.E."/>
            <person name="van Eijk R."/>
            <person name="Schleper C."/>
            <person name="Guy L."/>
            <person name="Ettema T.J."/>
        </authorList>
    </citation>
    <scope>NUCLEOTIDE SEQUENCE</scope>
</reference>
<dbReference type="SUPFAM" id="SSF110296">
    <property type="entry name" value="Oligoxyloglucan reducing end-specific cellobiohydrolase"/>
    <property type="match status" value="1"/>
</dbReference>
<dbReference type="Gene3D" id="2.130.10.10">
    <property type="entry name" value="YVTN repeat-like/Quinoprotein amine dehydrogenase"/>
    <property type="match status" value="1"/>
</dbReference>
<dbReference type="AlphaFoldDB" id="A0A0F9TT54"/>
<dbReference type="PANTHER" id="PTHR47199">
    <property type="entry name" value="PHOTOSYSTEM II STABILITY/ASSEMBLY FACTOR HCF136, CHLOROPLASTIC"/>
    <property type="match status" value="1"/>
</dbReference>
<accession>A0A0F9TT54</accession>
<dbReference type="PANTHER" id="PTHR47199:SF2">
    <property type="entry name" value="PHOTOSYSTEM II STABILITY_ASSEMBLY FACTOR HCF136, CHLOROPLASTIC"/>
    <property type="match status" value="1"/>
</dbReference>
<dbReference type="EMBL" id="LAZR01000268">
    <property type="protein sequence ID" value="KKN78142.1"/>
    <property type="molecule type" value="Genomic_DNA"/>
</dbReference>
<gene>
    <name evidence="1" type="ORF">LCGC14_0353690</name>
</gene>
<protein>
    <recommendedName>
        <fullName evidence="2">Photosynthesis system II assembly factor Ycf48/Hcf136-like domain-containing protein</fullName>
    </recommendedName>
</protein>
<organism evidence="1">
    <name type="scientific">marine sediment metagenome</name>
    <dbReference type="NCBI Taxonomy" id="412755"/>
    <lineage>
        <taxon>unclassified sequences</taxon>
        <taxon>metagenomes</taxon>
        <taxon>ecological metagenomes</taxon>
    </lineage>
</organism>
<dbReference type="InterPro" id="IPR015943">
    <property type="entry name" value="WD40/YVTN_repeat-like_dom_sf"/>
</dbReference>
<proteinExistence type="predicted"/>
<evidence type="ECO:0008006" key="2">
    <source>
        <dbReference type="Google" id="ProtNLM"/>
    </source>
</evidence>
<evidence type="ECO:0000313" key="1">
    <source>
        <dbReference type="EMBL" id="KKN78142.1"/>
    </source>
</evidence>
<sequence>MMVSNLSTQQNDLSRVWVIPFQAGPANVPSYEGHAMADTPSDPVGDVTNVHVPDPNNYGRFLVAGRIRGDRGAPTLQIAWRYLLDRKSVHDRFVKSLCEHDIQVHMGECQDPMDFNMGWEKILVMAGAVATDWTTDGPLGALTPADRAAINEQVPFSGSDLYHIYRMIFAEEATTEIVQEIVDIEICDAVSCGACGIPSNGCDKIFAITLSAGGSPGLPAELIFSEDAALTWGQTNITTLAANEDPNAMACVSTNVIVISEDSDSLHYAPIADILNGTEVWTEMTNGFVATFGPLAIHSESSRHTWIVAEGGYIYFTQDPTASVSVQDAGVATSQDLNAVHAFDIENVVAVGESNAVVITRNGGTTWTAILGPNVGVALNTVWMRGPDEWFIGDAGGQLWYTLDGGVNWIEKTFPGSGSGVIREIKFSKPGVGFMAHDTTAPAGRILRSIDGGHEWYVTPEGNTTIPANDQINAIAVCAEDVSLVYGGGLADDASDGIVVKGAGPSA</sequence>
<name>A0A0F9TT54_9ZZZZ</name>